<evidence type="ECO:0000256" key="2">
    <source>
        <dbReference type="ARBA" id="ARBA00022692"/>
    </source>
</evidence>
<protein>
    <submittedName>
        <fullName evidence="7">TM2 domain-containing protein</fullName>
    </submittedName>
</protein>
<keyword evidence="4 5" id="KW-0472">Membrane</keyword>
<feature type="transmembrane region" description="Helical" evidence="5">
    <location>
        <begin position="20"/>
        <end position="39"/>
    </location>
</feature>
<dbReference type="GO" id="GO:0016020">
    <property type="term" value="C:membrane"/>
    <property type="evidence" value="ECO:0007669"/>
    <property type="project" value="UniProtKB-SubCell"/>
</dbReference>
<comment type="subcellular location">
    <subcellularLocation>
        <location evidence="1">Membrane</location>
        <topology evidence="1">Multi-pass membrane protein</topology>
    </subcellularLocation>
</comment>
<evidence type="ECO:0000259" key="6">
    <source>
        <dbReference type="Pfam" id="PF05154"/>
    </source>
</evidence>
<feature type="transmembrane region" description="Helical" evidence="5">
    <location>
        <begin position="45"/>
        <end position="71"/>
    </location>
</feature>
<dbReference type="OrthoDB" id="2004788at2"/>
<sequence>MDQNLRTQLQYDARKKSVGAAYVLWFFLGYFGAHPFYLGHVNSGLVQFALLALGWIPGFAGWFVLAIWWLVDAFLIPGQAERRNLAMLEKLEAGLPVAA</sequence>
<proteinExistence type="predicted"/>
<dbReference type="PANTHER" id="PTHR21016">
    <property type="entry name" value="BETA-AMYLOID BINDING PROTEIN-RELATED"/>
    <property type="match status" value="1"/>
</dbReference>
<evidence type="ECO:0000256" key="5">
    <source>
        <dbReference type="SAM" id="Phobius"/>
    </source>
</evidence>
<comment type="caution">
    <text evidence="7">The sequence shown here is derived from an EMBL/GenBank/DDBJ whole genome shotgun (WGS) entry which is preliminary data.</text>
</comment>
<dbReference type="AlphaFoldDB" id="A0A395LPW7"/>
<feature type="domain" description="TM2" evidence="6">
    <location>
        <begin position="15"/>
        <end position="74"/>
    </location>
</feature>
<organism evidence="7 8">
    <name type="scientific">Alteriqipengyuania lutimaris</name>
    <dbReference type="NCBI Taxonomy" id="1538146"/>
    <lineage>
        <taxon>Bacteria</taxon>
        <taxon>Pseudomonadati</taxon>
        <taxon>Pseudomonadota</taxon>
        <taxon>Alphaproteobacteria</taxon>
        <taxon>Sphingomonadales</taxon>
        <taxon>Erythrobacteraceae</taxon>
        <taxon>Alteriqipengyuania</taxon>
    </lineage>
</organism>
<gene>
    <name evidence="7" type="ORF">DL238_08360</name>
</gene>
<evidence type="ECO:0000256" key="3">
    <source>
        <dbReference type="ARBA" id="ARBA00022989"/>
    </source>
</evidence>
<keyword evidence="2 5" id="KW-0812">Transmembrane</keyword>
<keyword evidence="8" id="KW-1185">Reference proteome</keyword>
<evidence type="ECO:0000313" key="7">
    <source>
        <dbReference type="EMBL" id="RDS77614.1"/>
    </source>
</evidence>
<name>A0A395LPW7_9SPHN</name>
<evidence type="ECO:0000256" key="1">
    <source>
        <dbReference type="ARBA" id="ARBA00004141"/>
    </source>
</evidence>
<keyword evidence="3 5" id="KW-1133">Transmembrane helix</keyword>
<reference evidence="7 8" key="1">
    <citation type="submission" date="2018-07" db="EMBL/GenBank/DDBJ databases">
        <title>Erythrobacter nanhaiensis sp. nov., a novel member of the genus Erythrobacter isolated from the South China Sea.</title>
        <authorList>
            <person name="Chen X."/>
            <person name="Liu J."/>
        </authorList>
    </citation>
    <scope>NUCLEOTIDE SEQUENCE [LARGE SCALE GENOMIC DNA]</scope>
    <source>
        <strain evidence="7 8">S-5</strain>
    </source>
</reference>
<dbReference type="PANTHER" id="PTHR21016:SF25">
    <property type="entry name" value="TM2 DOMAIN-CONTAINING PROTEIN DDB_G0277895-RELATED"/>
    <property type="match status" value="1"/>
</dbReference>
<dbReference type="Pfam" id="PF05154">
    <property type="entry name" value="TM2"/>
    <property type="match status" value="1"/>
</dbReference>
<evidence type="ECO:0000313" key="8">
    <source>
        <dbReference type="Proteomes" id="UP000254101"/>
    </source>
</evidence>
<dbReference type="InterPro" id="IPR050932">
    <property type="entry name" value="TM2D1-3-like"/>
</dbReference>
<accession>A0A395LPW7</accession>
<dbReference type="EMBL" id="QRBB01000001">
    <property type="protein sequence ID" value="RDS77614.1"/>
    <property type="molecule type" value="Genomic_DNA"/>
</dbReference>
<dbReference type="Proteomes" id="UP000254101">
    <property type="component" value="Unassembled WGS sequence"/>
</dbReference>
<evidence type="ECO:0000256" key="4">
    <source>
        <dbReference type="ARBA" id="ARBA00023136"/>
    </source>
</evidence>
<dbReference type="InterPro" id="IPR007829">
    <property type="entry name" value="TM2"/>
</dbReference>
<dbReference type="RefSeq" id="WP_115491835.1">
    <property type="nucleotide sequence ID" value="NZ_JACHWW010000001.1"/>
</dbReference>